<dbReference type="PANTHER" id="PTHR30332">
    <property type="entry name" value="PROBABLE GENERAL SECRETION PATHWAY PROTEIN D"/>
    <property type="match status" value="1"/>
</dbReference>
<organism evidence="7 8">
    <name type="scientific">Stieleria neptunia</name>
    <dbReference type="NCBI Taxonomy" id="2527979"/>
    <lineage>
        <taxon>Bacteria</taxon>
        <taxon>Pseudomonadati</taxon>
        <taxon>Planctomycetota</taxon>
        <taxon>Planctomycetia</taxon>
        <taxon>Pirellulales</taxon>
        <taxon>Pirellulaceae</taxon>
        <taxon>Stieleria</taxon>
    </lineage>
</organism>
<dbReference type="GO" id="GO:0015627">
    <property type="term" value="C:type II protein secretion system complex"/>
    <property type="evidence" value="ECO:0007669"/>
    <property type="project" value="TreeGrafter"/>
</dbReference>
<evidence type="ECO:0000256" key="5">
    <source>
        <dbReference type="SAM" id="SignalP"/>
    </source>
</evidence>
<dbReference type="GO" id="GO:0009306">
    <property type="term" value="P:protein secretion"/>
    <property type="evidence" value="ECO:0007669"/>
    <property type="project" value="InterPro"/>
</dbReference>
<evidence type="ECO:0000313" key="7">
    <source>
        <dbReference type="EMBL" id="QDV47103.1"/>
    </source>
</evidence>
<gene>
    <name evidence="7" type="ORF">Enr13x_70120</name>
</gene>
<sequence length="315" mass="33813" precursor="true">MSLTRIASFACVVVLGVCTAEGADPPVTSSGPFADGKVIHAVGSGTAASRVLQKTSFIAPKGQIKFEVQILSVDSETRDKIYAELGDEKVQTRITQVTDPSVEMIADDELTLGSRHTLTTSSIVSTAVISPDQVERLYALANESGNSKVLARPNIIAGDGQAASLQQQVQRPFLSDLQEVEHEGQVAVQTGIQVLSEGTDVTVLGEVDGEALKVRTKIQHSRVADVQQHHVYGVGEGQKTIQVPSHEVRQATATARLLPKQTLLLDPYFQSTDRPDAVAGTPILSNLPYLQKTFKQAEPKAVTMNTIVLLKAKRL</sequence>
<dbReference type="Proteomes" id="UP000319004">
    <property type="component" value="Chromosome"/>
</dbReference>
<dbReference type="EMBL" id="CP037423">
    <property type="protein sequence ID" value="QDV47103.1"/>
    <property type="molecule type" value="Genomic_DNA"/>
</dbReference>
<proteinExistence type="inferred from homology"/>
<evidence type="ECO:0000256" key="1">
    <source>
        <dbReference type="ARBA" id="ARBA00004370"/>
    </source>
</evidence>
<keyword evidence="8" id="KW-1185">Reference proteome</keyword>
<dbReference type="PANTHER" id="PTHR30332:SF24">
    <property type="entry name" value="SECRETIN GSPD-RELATED"/>
    <property type="match status" value="1"/>
</dbReference>
<reference evidence="7 8" key="1">
    <citation type="submission" date="2019-03" db="EMBL/GenBank/DDBJ databases">
        <title>Deep-cultivation of Planctomycetes and their phenomic and genomic characterization uncovers novel biology.</title>
        <authorList>
            <person name="Wiegand S."/>
            <person name="Jogler M."/>
            <person name="Boedeker C."/>
            <person name="Pinto D."/>
            <person name="Vollmers J."/>
            <person name="Rivas-Marin E."/>
            <person name="Kohn T."/>
            <person name="Peeters S.H."/>
            <person name="Heuer A."/>
            <person name="Rast P."/>
            <person name="Oberbeckmann S."/>
            <person name="Bunk B."/>
            <person name="Jeske O."/>
            <person name="Meyerdierks A."/>
            <person name="Storesund J.E."/>
            <person name="Kallscheuer N."/>
            <person name="Luecker S."/>
            <person name="Lage O.M."/>
            <person name="Pohl T."/>
            <person name="Merkel B.J."/>
            <person name="Hornburger P."/>
            <person name="Mueller R.-W."/>
            <person name="Bruemmer F."/>
            <person name="Labrenz M."/>
            <person name="Spormann A.M."/>
            <person name="Op den Camp H."/>
            <person name="Overmann J."/>
            <person name="Amann R."/>
            <person name="Jetten M.S.M."/>
            <person name="Mascher T."/>
            <person name="Medema M.H."/>
            <person name="Devos D.P."/>
            <person name="Kaster A.-K."/>
            <person name="Ovreas L."/>
            <person name="Rohde M."/>
            <person name="Galperin M.Y."/>
            <person name="Jogler C."/>
        </authorList>
    </citation>
    <scope>NUCLEOTIDE SEQUENCE [LARGE SCALE GENOMIC DNA]</scope>
    <source>
        <strain evidence="7 8">Enr13</strain>
    </source>
</reference>
<dbReference type="InterPro" id="IPR050810">
    <property type="entry name" value="Bact_Secretion_Sys_Channel"/>
</dbReference>
<protein>
    <submittedName>
        <fullName evidence="7">Bacterial type II and III secretion system protein</fullName>
    </submittedName>
</protein>
<evidence type="ECO:0000259" key="6">
    <source>
        <dbReference type="Pfam" id="PF00263"/>
    </source>
</evidence>
<keyword evidence="2 5" id="KW-0732">Signal</keyword>
<evidence type="ECO:0000313" key="8">
    <source>
        <dbReference type="Proteomes" id="UP000319004"/>
    </source>
</evidence>
<feature type="domain" description="Type II/III secretion system secretin-like" evidence="6">
    <location>
        <begin position="142"/>
        <end position="312"/>
    </location>
</feature>
<accession>A0A518I1V9</accession>
<dbReference type="InterPro" id="IPR004846">
    <property type="entry name" value="T2SS/T3SS_dom"/>
</dbReference>
<dbReference type="GO" id="GO:0016020">
    <property type="term" value="C:membrane"/>
    <property type="evidence" value="ECO:0007669"/>
    <property type="project" value="UniProtKB-SubCell"/>
</dbReference>
<evidence type="ECO:0000256" key="4">
    <source>
        <dbReference type="RuleBase" id="RU004003"/>
    </source>
</evidence>
<comment type="subcellular location">
    <subcellularLocation>
        <location evidence="1">Membrane</location>
    </subcellularLocation>
</comment>
<comment type="similarity">
    <text evidence="4">Belongs to the bacterial secretin family.</text>
</comment>
<feature type="chain" id="PRO_5021905295" evidence="5">
    <location>
        <begin position="23"/>
        <end position="315"/>
    </location>
</feature>
<evidence type="ECO:0000256" key="3">
    <source>
        <dbReference type="ARBA" id="ARBA00023136"/>
    </source>
</evidence>
<feature type="signal peptide" evidence="5">
    <location>
        <begin position="1"/>
        <end position="22"/>
    </location>
</feature>
<dbReference type="Pfam" id="PF00263">
    <property type="entry name" value="Secretin"/>
    <property type="match status" value="1"/>
</dbReference>
<dbReference type="AlphaFoldDB" id="A0A518I1V9"/>
<dbReference type="KEGG" id="snep:Enr13x_70120"/>
<keyword evidence="3" id="KW-0472">Membrane</keyword>
<name>A0A518I1V9_9BACT</name>
<evidence type="ECO:0000256" key="2">
    <source>
        <dbReference type="ARBA" id="ARBA00022729"/>
    </source>
</evidence>